<dbReference type="GO" id="GO:0005743">
    <property type="term" value="C:mitochondrial inner membrane"/>
    <property type="evidence" value="ECO:0007669"/>
    <property type="project" value="UniProtKB-SubCell"/>
</dbReference>
<feature type="binding site" description="axial binding residue" evidence="19">
    <location>
        <position position="83"/>
    </location>
    <ligand>
        <name>heme b</name>
        <dbReference type="ChEBI" id="CHEBI:60344"/>
        <label>b562</label>
    </ligand>
    <ligandPart>
        <name>Fe</name>
        <dbReference type="ChEBI" id="CHEBI:18248"/>
    </ligandPart>
</feature>
<keyword evidence="5 20" id="KW-0813">Transport</keyword>
<evidence type="ECO:0000256" key="16">
    <source>
        <dbReference type="ARBA" id="ARBA00023136"/>
    </source>
</evidence>
<dbReference type="InterPro" id="IPR016174">
    <property type="entry name" value="Di-haem_cyt_TM"/>
</dbReference>
<evidence type="ECO:0000256" key="12">
    <source>
        <dbReference type="ARBA" id="ARBA00022989"/>
    </source>
</evidence>
<dbReference type="GO" id="GO:0006122">
    <property type="term" value="P:mitochondrial electron transport, ubiquinol to cytochrome c"/>
    <property type="evidence" value="ECO:0007669"/>
    <property type="project" value="TreeGrafter"/>
</dbReference>
<feature type="domain" description="Cytochrome b/b6 C-terminal region profile" evidence="22">
    <location>
        <begin position="210"/>
        <end position="380"/>
    </location>
</feature>
<dbReference type="CDD" id="cd00284">
    <property type="entry name" value="Cytochrome_b_N"/>
    <property type="match status" value="1"/>
</dbReference>
<dbReference type="SUPFAM" id="SSF81648">
    <property type="entry name" value="a domain/subunit of cytochrome bc1 complex (Ubiquinol-cytochrome c reductase)"/>
    <property type="match status" value="1"/>
</dbReference>
<evidence type="ECO:0000256" key="7">
    <source>
        <dbReference type="ARBA" id="ARBA00022660"/>
    </source>
</evidence>
<feature type="binding site" description="axial binding residue" evidence="19">
    <location>
        <position position="196"/>
    </location>
    <ligand>
        <name>heme b</name>
        <dbReference type="ChEBI" id="CHEBI:60344"/>
        <label>b566</label>
    </ligand>
    <ligandPart>
        <name>Fe</name>
        <dbReference type="ChEBI" id="CHEBI:18248"/>
    </ligandPart>
</feature>
<comment type="similarity">
    <text evidence="17 20">Belongs to the cytochrome b family.</text>
</comment>
<comment type="subunit">
    <text evidence="3">The cytochrome bc1 complex contains 3 respiratory subunits (MT-CYB, CYC1 and UQCRFS1), 2 core proteins (UQCRC1 and UQCRC2) and probably 6 low-molecular weight proteins.</text>
</comment>
<accession>A0A1J0MRU3</accession>
<evidence type="ECO:0000259" key="21">
    <source>
        <dbReference type="PROSITE" id="PS51002"/>
    </source>
</evidence>
<evidence type="ECO:0000256" key="2">
    <source>
        <dbReference type="ARBA" id="ARBA00004448"/>
    </source>
</evidence>
<evidence type="ECO:0000256" key="14">
    <source>
        <dbReference type="ARBA" id="ARBA00023075"/>
    </source>
</evidence>
<comment type="subcellular location">
    <subcellularLocation>
        <location evidence="2">Mitochondrion inner membrane</location>
        <topology evidence="2">Multi-pass membrane protein</topology>
    </subcellularLocation>
</comment>
<comment type="cofactor">
    <cofactor evidence="20">
        <name>heme b</name>
        <dbReference type="ChEBI" id="CHEBI:60344"/>
    </cofactor>
    <text evidence="20">Binds 2 heme groups non-covalently.</text>
</comment>
<keyword evidence="14" id="KW-0830">Ubiquinone</keyword>
<dbReference type="GO" id="GO:0008121">
    <property type="term" value="F:quinol-cytochrome-c reductase activity"/>
    <property type="evidence" value="ECO:0007669"/>
    <property type="project" value="InterPro"/>
</dbReference>
<dbReference type="InterPro" id="IPR036150">
    <property type="entry name" value="Cyt_b/b6_C_sf"/>
</dbReference>
<dbReference type="CTD" id="4519"/>
<feature type="binding site" description="axial binding residue" evidence="19">
    <location>
        <position position="97"/>
    </location>
    <ligand>
        <name>heme b</name>
        <dbReference type="ChEBI" id="CHEBI:60344"/>
        <label>b566</label>
    </ligand>
    <ligandPart>
        <name>Fe</name>
        <dbReference type="ChEBI" id="CHEBI:18248"/>
    </ligandPart>
</feature>
<dbReference type="PIRSF" id="PIRSF038885">
    <property type="entry name" value="COB"/>
    <property type="match status" value="1"/>
</dbReference>
<reference evidence="23" key="1">
    <citation type="submission" date="2016-04" db="EMBL/GenBank/DDBJ databases">
        <title>The complete mitochondrion of Channa striatus.</title>
        <authorList>
            <person name="Das S.P."/>
            <person name="Das G."/>
            <person name="Bit A."/>
            <person name="Sahoo L."/>
            <person name="Sahoo S.K."/>
            <person name="Sundaray J.K."/>
            <person name="Jayasankar P."/>
            <person name="Das P."/>
        </authorList>
    </citation>
    <scope>NUCLEOTIDE SEQUENCE</scope>
    <source>
        <tissue evidence="23">Fin</tissue>
    </source>
</reference>
<dbReference type="InterPro" id="IPR005798">
    <property type="entry name" value="Cyt_b/b6_C"/>
</dbReference>
<dbReference type="PANTHER" id="PTHR19271">
    <property type="entry name" value="CYTOCHROME B"/>
    <property type="match status" value="1"/>
</dbReference>
<dbReference type="SUPFAM" id="SSF81342">
    <property type="entry name" value="Transmembrane di-heme cytochromes"/>
    <property type="match status" value="1"/>
</dbReference>
<feature type="transmembrane region" description="Helical" evidence="20">
    <location>
        <begin position="113"/>
        <end position="133"/>
    </location>
</feature>
<dbReference type="FunFam" id="1.20.810.10:FF:000002">
    <property type="entry name" value="Cytochrome b"/>
    <property type="match status" value="1"/>
</dbReference>
<dbReference type="Pfam" id="PF00033">
    <property type="entry name" value="Cytochrome_B"/>
    <property type="match status" value="1"/>
</dbReference>
<keyword evidence="10" id="KW-0999">Mitochondrion inner membrane</keyword>
<feature type="transmembrane region" description="Helical" evidence="20">
    <location>
        <begin position="229"/>
        <end position="250"/>
    </location>
</feature>
<evidence type="ECO:0000256" key="13">
    <source>
        <dbReference type="ARBA" id="ARBA00023004"/>
    </source>
</evidence>
<keyword evidence="13 19" id="KW-0408">Iron</keyword>
<dbReference type="CDD" id="cd00290">
    <property type="entry name" value="cytochrome_b_C"/>
    <property type="match status" value="1"/>
</dbReference>
<evidence type="ECO:0000313" key="23">
    <source>
        <dbReference type="EMBL" id="APD28171.1"/>
    </source>
</evidence>
<feature type="transmembrane region" description="Helical" evidence="20">
    <location>
        <begin position="347"/>
        <end position="372"/>
    </location>
</feature>
<geneLocation type="mitochondrion" evidence="23"/>
<protein>
    <recommendedName>
        <fullName evidence="4 20">Cytochrome b</fullName>
    </recommendedName>
</protein>
<keyword evidence="12 20" id="KW-1133">Transmembrane helix</keyword>
<keyword evidence="16 20" id="KW-0472">Membrane</keyword>
<dbReference type="PROSITE" id="PS51002">
    <property type="entry name" value="CYTB_NTER"/>
    <property type="match status" value="1"/>
</dbReference>
<keyword evidence="15 20" id="KW-0496">Mitochondrion</keyword>
<dbReference type="PANTHER" id="PTHR19271:SF16">
    <property type="entry name" value="CYTOCHROME B"/>
    <property type="match status" value="1"/>
</dbReference>
<proteinExistence type="inferred from homology"/>
<evidence type="ECO:0000256" key="9">
    <source>
        <dbReference type="ARBA" id="ARBA00022723"/>
    </source>
</evidence>
<feature type="binding site" evidence="18">
    <location>
        <position position="201"/>
    </location>
    <ligand>
        <name>a ubiquinone</name>
        <dbReference type="ChEBI" id="CHEBI:16389"/>
    </ligand>
</feature>
<evidence type="ECO:0000256" key="20">
    <source>
        <dbReference type="RuleBase" id="RU362117"/>
    </source>
</evidence>
<feature type="transmembrane region" description="Helical" evidence="20">
    <location>
        <begin position="288"/>
        <end position="308"/>
    </location>
</feature>
<evidence type="ECO:0000256" key="15">
    <source>
        <dbReference type="ARBA" id="ARBA00023128"/>
    </source>
</evidence>
<evidence type="ECO:0000256" key="18">
    <source>
        <dbReference type="PIRSR" id="PIRSR038885-1"/>
    </source>
</evidence>
<feature type="transmembrane region" description="Helical" evidence="20">
    <location>
        <begin position="30"/>
        <end position="56"/>
    </location>
</feature>
<dbReference type="GO" id="GO:0016491">
    <property type="term" value="F:oxidoreductase activity"/>
    <property type="evidence" value="ECO:0007669"/>
    <property type="project" value="UniProtKB-UniRule"/>
</dbReference>
<dbReference type="GeneID" id="30511295"/>
<comment type="cofactor">
    <cofactor evidence="19">
        <name>heme</name>
        <dbReference type="ChEBI" id="CHEBI:30413"/>
    </cofactor>
    <text evidence="19">Binds 2 heme groups non-covalently.</text>
</comment>
<dbReference type="InterPro" id="IPR048260">
    <property type="entry name" value="Cytochrome_b_C_euk/bac"/>
</dbReference>
<sequence length="380" mass="42623">MANLRKTHPLLKIANDSLVDLPTPASISAWWNFGSLLGLCLIAQIITGLFLAMHYTSDITTAFSSVAHICRDVNYGWLIRNLHANGASFFFICIYFHIGRGLYYGSYLYKETWNIGVILLLLVMMTAFVGYVLPWGQMSFWGATVITNLLSAIPYVGNTLVQWIWGGFSVDNATLTRFFAFHFLFPFLILALTIIHLLFLHETGSTNPLGLNSDADKIPFHPYFSYKDLLGFAILLIALISLSLFAPNLLGDPDNFTPANPLVTPPHIKPEWYFLFAYAILRSIPNKLGGVLALLASILVLMLVPLLHTSKQRSLTFRPLSQFLFWLLVADVAILTWIGGLPVEHPYIVIGQMASFLYFLLFLVLLPMAGWAENKALKWS</sequence>
<evidence type="ECO:0000256" key="5">
    <source>
        <dbReference type="ARBA" id="ARBA00022448"/>
    </source>
</evidence>
<dbReference type="Gene3D" id="1.20.810.10">
    <property type="entry name" value="Cytochrome Bc1 Complex, Chain C"/>
    <property type="match status" value="1"/>
</dbReference>
<dbReference type="InterPro" id="IPR030689">
    <property type="entry name" value="Cytochrome_b"/>
</dbReference>
<evidence type="ECO:0000256" key="11">
    <source>
        <dbReference type="ARBA" id="ARBA00022982"/>
    </source>
</evidence>
<evidence type="ECO:0000256" key="8">
    <source>
        <dbReference type="ARBA" id="ARBA00022692"/>
    </source>
</evidence>
<name>A0A1J0MRU3_CHASR</name>
<comment type="function">
    <text evidence="1 20">Component of the ubiquinol-cytochrome c reductase complex (complex III or cytochrome b-c1 complex) that is part of the mitochondrial respiratory chain. The b-c1 complex mediates electron transfer from ubiquinol to cytochrome c. Contributes to the generation of a proton gradient across the mitochondrial membrane that is then used for ATP synthesis.</text>
</comment>
<evidence type="ECO:0000256" key="3">
    <source>
        <dbReference type="ARBA" id="ARBA00011660"/>
    </source>
</evidence>
<gene>
    <name evidence="23" type="primary">CYTB</name>
</gene>
<feature type="transmembrane region" description="Helical" evidence="20">
    <location>
        <begin position="178"/>
        <end position="200"/>
    </location>
</feature>
<feature type="transmembrane region" description="Helical" evidence="20">
    <location>
        <begin position="145"/>
        <end position="166"/>
    </location>
</feature>
<keyword evidence="6 19" id="KW-0349">Heme</keyword>
<evidence type="ECO:0000256" key="6">
    <source>
        <dbReference type="ARBA" id="ARBA00022617"/>
    </source>
</evidence>
<keyword evidence="11 20" id="KW-0249">Electron transport</keyword>
<dbReference type="Pfam" id="PF00032">
    <property type="entry name" value="Cytochrom_B_C"/>
    <property type="match status" value="1"/>
</dbReference>
<evidence type="ECO:0000256" key="17">
    <source>
        <dbReference type="ARBA" id="ARBA00061233"/>
    </source>
</evidence>
<evidence type="ECO:0000259" key="22">
    <source>
        <dbReference type="PROSITE" id="PS51003"/>
    </source>
</evidence>
<organism evidence="23">
    <name type="scientific">Channa striata</name>
    <name type="common">Snakehead murrel</name>
    <name type="synonym">Ophicephalus striatus</name>
    <dbReference type="NCBI Taxonomy" id="64152"/>
    <lineage>
        <taxon>Eukaryota</taxon>
        <taxon>Metazoa</taxon>
        <taxon>Chordata</taxon>
        <taxon>Craniata</taxon>
        <taxon>Vertebrata</taxon>
        <taxon>Euteleostomi</taxon>
        <taxon>Actinopterygii</taxon>
        <taxon>Neopterygii</taxon>
        <taxon>Teleostei</taxon>
        <taxon>Neoteleostei</taxon>
        <taxon>Acanthomorphata</taxon>
        <taxon>Anabantaria</taxon>
        <taxon>Anabantiformes</taxon>
        <taxon>Channoidei</taxon>
        <taxon>Channidae</taxon>
        <taxon>Channa</taxon>
    </lineage>
</organism>
<evidence type="ECO:0000256" key="1">
    <source>
        <dbReference type="ARBA" id="ARBA00002566"/>
    </source>
</evidence>
<evidence type="ECO:0000256" key="4">
    <source>
        <dbReference type="ARBA" id="ARBA00013531"/>
    </source>
</evidence>
<dbReference type="InterPro" id="IPR027387">
    <property type="entry name" value="Cytb/b6-like_sf"/>
</dbReference>
<feature type="domain" description="Cytochrome b/b6 N-terminal region profile" evidence="21">
    <location>
        <begin position="1"/>
        <end position="209"/>
    </location>
</feature>
<dbReference type="PROSITE" id="PS51003">
    <property type="entry name" value="CYTB_CTER"/>
    <property type="match status" value="1"/>
</dbReference>
<feature type="transmembrane region" description="Helical" evidence="20">
    <location>
        <begin position="77"/>
        <end position="98"/>
    </location>
</feature>
<keyword evidence="7 20" id="KW-0679">Respiratory chain</keyword>
<dbReference type="InterPro" id="IPR005797">
    <property type="entry name" value="Cyt_b/b6_N"/>
</dbReference>
<evidence type="ECO:0000256" key="10">
    <source>
        <dbReference type="ARBA" id="ARBA00022792"/>
    </source>
</evidence>
<feature type="binding site" description="axial binding residue" evidence="19">
    <location>
        <position position="182"/>
    </location>
    <ligand>
        <name>heme b</name>
        <dbReference type="ChEBI" id="CHEBI:60344"/>
        <label>b562</label>
    </ligand>
    <ligandPart>
        <name>Fe</name>
        <dbReference type="ChEBI" id="CHEBI:18248"/>
    </ligandPart>
</feature>
<dbReference type="RefSeq" id="YP_009326395.1">
    <property type="nucleotide sequence ID" value="NC_032037.1"/>
</dbReference>
<evidence type="ECO:0000256" key="19">
    <source>
        <dbReference type="PIRSR" id="PIRSR038885-2"/>
    </source>
</evidence>
<dbReference type="GO" id="GO:0046872">
    <property type="term" value="F:metal ion binding"/>
    <property type="evidence" value="ECO:0007669"/>
    <property type="project" value="UniProtKB-UniRule"/>
</dbReference>
<keyword evidence="8 20" id="KW-0812">Transmembrane</keyword>
<dbReference type="SMR" id="A0A1J0MRU3"/>
<dbReference type="AlphaFoldDB" id="A0A1J0MRU3"/>
<keyword evidence="9 19" id="KW-0479">Metal-binding</keyword>
<dbReference type="InterPro" id="IPR048259">
    <property type="entry name" value="Cytochrome_b_N_euk/bac"/>
</dbReference>
<dbReference type="GO" id="GO:0045275">
    <property type="term" value="C:respiratory chain complex III"/>
    <property type="evidence" value="ECO:0007669"/>
    <property type="project" value="InterPro"/>
</dbReference>
<feature type="transmembrane region" description="Helical" evidence="20">
    <location>
        <begin position="320"/>
        <end position="341"/>
    </location>
</feature>
<dbReference type="EMBL" id="KX177965">
    <property type="protein sequence ID" value="APD28171.1"/>
    <property type="molecule type" value="Genomic_DNA"/>
</dbReference>